<dbReference type="Pfam" id="PF09932">
    <property type="entry name" value="DUF2164"/>
    <property type="match status" value="1"/>
</dbReference>
<evidence type="ECO:0000313" key="1">
    <source>
        <dbReference type="EMBL" id="MCJ2377089.1"/>
    </source>
</evidence>
<dbReference type="Proteomes" id="UP001139488">
    <property type="component" value="Unassembled WGS sequence"/>
</dbReference>
<dbReference type="EMBL" id="JAJNNZ010000006">
    <property type="protein sequence ID" value="MCJ2377089.1"/>
    <property type="molecule type" value="Genomic_DNA"/>
</dbReference>
<gene>
    <name evidence="1" type="ORF">LNL84_09640</name>
</gene>
<organism evidence="1 2">
    <name type="scientific">Vibrio gelatinilyticus</name>
    <dbReference type="NCBI Taxonomy" id="2893468"/>
    <lineage>
        <taxon>Bacteria</taxon>
        <taxon>Pseudomonadati</taxon>
        <taxon>Pseudomonadota</taxon>
        <taxon>Gammaproteobacteria</taxon>
        <taxon>Vibrionales</taxon>
        <taxon>Vibrionaceae</taxon>
        <taxon>Vibrio</taxon>
    </lineage>
</organism>
<sequence length="78" mass="9157">MFSNKQRTQIVHGLQEYFQDEMEVEVGQFDVEFLLDHLIKTLGPAFYNQGLADAKTVIDKRLLDITDELFEIEKESDY</sequence>
<dbReference type="InterPro" id="IPR018680">
    <property type="entry name" value="DUF2164"/>
</dbReference>
<dbReference type="AlphaFoldDB" id="A0A9X1WBC2"/>
<proteinExistence type="predicted"/>
<reference evidence="1" key="1">
    <citation type="submission" date="2021-11" db="EMBL/GenBank/DDBJ databases">
        <title>Vibrio ZSDE26 sp. nov. and Vibrio ZSDZ34 sp. nov., isolated from coastal seawater in Qingdao.</title>
        <authorList>
            <person name="Zhang P."/>
        </authorList>
    </citation>
    <scope>NUCLEOTIDE SEQUENCE</scope>
    <source>
        <strain evidence="1">ZSDZ34</strain>
    </source>
</reference>
<protein>
    <submittedName>
        <fullName evidence="1">DUF2164 domain-containing protein</fullName>
    </submittedName>
</protein>
<name>A0A9X1WBC2_9VIBR</name>
<accession>A0A9X1WBC2</accession>
<dbReference type="RefSeq" id="WP_244357026.1">
    <property type="nucleotide sequence ID" value="NZ_JAJNNZ010000006.1"/>
</dbReference>
<evidence type="ECO:0000313" key="2">
    <source>
        <dbReference type="Proteomes" id="UP001139488"/>
    </source>
</evidence>
<comment type="caution">
    <text evidence="1">The sequence shown here is derived from an EMBL/GenBank/DDBJ whole genome shotgun (WGS) entry which is preliminary data.</text>
</comment>
<keyword evidence="2" id="KW-1185">Reference proteome</keyword>